<dbReference type="PANTHER" id="PTHR33033">
    <property type="entry name" value="POLYNUCLEOTIDYL TRANSFERASE, RIBONUCLEASE H-LIKE SUPERFAMILY PROTEIN-RELATED"/>
    <property type="match status" value="1"/>
</dbReference>
<reference evidence="2 3" key="1">
    <citation type="journal article" date="2024" name="G3 (Bethesda)">
        <title>Genome assembly of Hibiscus sabdariffa L. provides insights into metabolisms of medicinal natural products.</title>
        <authorList>
            <person name="Kim T."/>
        </authorList>
    </citation>
    <scope>NUCLEOTIDE SEQUENCE [LARGE SCALE GENOMIC DNA]</scope>
    <source>
        <strain evidence="2">TK-2024</strain>
        <tissue evidence="2">Old leaves</tissue>
    </source>
</reference>
<dbReference type="InterPro" id="IPR002156">
    <property type="entry name" value="RNaseH_domain"/>
</dbReference>
<accession>A0ABR2TKE0</accession>
<dbReference type="Gene3D" id="3.30.420.10">
    <property type="entry name" value="Ribonuclease H-like superfamily/Ribonuclease H"/>
    <property type="match status" value="1"/>
</dbReference>
<evidence type="ECO:0000259" key="1">
    <source>
        <dbReference type="Pfam" id="PF13456"/>
    </source>
</evidence>
<name>A0ABR2TKE0_9ROSI</name>
<dbReference type="Proteomes" id="UP001396334">
    <property type="component" value="Unassembled WGS sequence"/>
</dbReference>
<feature type="domain" description="RNase H type-1" evidence="1">
    <location>
        <begin position="12"/>
        <end position="134"/>
    </location>
</feature>
<organism evidence="2 3">
    <name type="scientific">Hibiscus sabdariffa</name>
    <name type="common">roselle</name>
    <dbReference type="NCBI Taxonomy" id="183260"/>
    <lineage>
        <taxon>Eukaryota</taxon>
        <taxon>Viridiplantae</taxon>
        <taxon>Streptophyta</taxon>
        <taxon>Embryophyta</taxon>
        <taxon>Tracheophyta</taxon>
        <taxon>Spermatophyta</taxon>
        <taxon>Magnoliopsida</taxon>
        <taxon>eudicotyledons</taxon>
        <taxon>Gunneridae</taxon>
        <taxon>Pentapetalae</taxon>
        <taxon>rosids</taxon>
        <taxon>malvids</taxon>
        <taxon>Malvales</taxon>
        <taxon>Malvaceae</taxon>
        <taxon>Malvoideae</taxon>
        <taxon>Hibiscus</taxon>
    </lineage>
</organism>
<gene>
    <name evidence="2" type="ORF">V6N11_022843</name>
</gene>
<evidence type="ECO:0000313" key="3">
    <source>
        <dbReference type="Proteomes" id="UP001396334"/>
    </source>
</evidence>
<protein>
    <recommendedName>
        <fullName evidence="1">RNase H type-1 domain-containing protein</fullName>
    </recommendedName>
</protein>
<dbReference type="EMBL" id="JBBPBN010000005">
    <property type="protein sequence ID" value="KAK9037946.1"/>
    <property type="molecule type" value="Genomic_DNA"/>
</dbReference>
<dbReference type="PANTHER" id="PTHR33033:SF118">
    <property type="entry name" value="OS02G0175302 PROTEIN"/>
    <property type="match status" value="1"/>
</dbReference>
<keyword evidence="3" id="KW-1185">Reference proteome</keyword>
<dbReference type="CDD" id="cd06222">
    <property type="entry name" value="RNase_H_like"/>
    <property type="match status" value="1"/>
</dbReference>
<sequence length="144" mass="15550">MGGSPAGIAKFNMNGAVKGGFGPAKVGGVLRDHTGNVLMKFSNFIGIDDHMSAEFLAIKKTLSLFSSSGMAGGVCLQVETDYSNVVAWFRHPSTTSNAFKVLVIECVIVYKDLNWDLILVDRMKNTLTDKLAKMRIDSSGTVEE</sequence>
<dbReference type="Pfam" id="PF13456">
    <property type="entry name" value="RVT_3"/>
    <property type="match status" value="1"/>
</dbReference>
<dbReference type="InterPro" id="IPR036397">
    <property type="entry name" value="RNaseH_sf"/>
</dbReference>
<comment type="caution">
    <text evidence="2">The sequence shown here is derived from an EMBL/GenBank/DDBJ whole genome shotgun (WGS) entry which is preliminary data.</text>
</comment>
<dbReference type="InterPro" id="IPR044730">
    <property type="entry name" value="RNase_H-like_dom_plant"/>
</dbReference>
<proteinExistence type="predicted"/>
<dbReference type="InterPro" id="IPR012337">
    <property type="entry name" value="RNaseH-like_sf"/>
</dbReference>
<dbReference type="SUPFAM" id="SSF53098">
    <property type="entry name" value="Ribonuclease H-like"/>
    <property type="match status" value="1"/>
</dbReference>
<evidence type="ECO:0000313" key="2">
    <source>
        <dbReference type="EMBL" id="KAK9037946.1"/>
    </source>
</evidence>